<dbReference type="InterPro" id="IPR013324">
    <property type="entry name" value="RNA_pol_sigma_r3/r4-like"/>
</dbReference>
<dbReference type="SUPFAM" id="SSF88659">
    <property type="entry name" value="Sigma3 and sigma4 domains of RNA polymerase sigma factors"/>
    <property type="match status" value="1"/>
</dbReference>
<dbReference type="Gene3D" id="1.10.10.10">
    <property type="entry name" value="Winged helix-like DNA-binding domain superfamily/Winged helix DNA-binding domain"/>
    <property type="match status" value="1"/>
</dbReference>
<dbReference type="GO" id="GO:0016987">
    <property type="term" value="F:sigma factor activity"/>
    <property type="evidence" value="ECO:0007669"/>
    <property type="project" value="UniProtKB-KW"/>
</dbReference>
<dbReference type="NCBIfam" id="TIGR02937">
    <property type="entry name" value="sigma70-ECF"/>
    <property type="match status" value="1"/>
</dbReference>
<reference evidence="7 8" key="1">
    <citation type="submission" date="2019-03" db="EMBL/GenBank/DDBJ databases">
        <title>Genomic Encyclopedia of Type Strains, Phase IV (KMG-IV): sequencing the most valuable type-strain genomes for metagenomic binning, comparative biology and taxonomic classification.</title>
        <authorList>
            <person name="Goeker M."/>
        </authorList>
    </citation>
    <scope>NUCLEOTIDE SEQUENCE [LARGE SCALE GENOMIC DNA]</scope>
    <source>
        <strain evidence="7 8">DSM 1709</strain>
    </source>
</reference>
<evidence type="ECO:0000259" key="5">
    <source>
        <dbReference type="Pfam" id="PF04542"/>
    </source>
</evidence>
<dbReference type="Pfam" id="PF04542">
    <property type="entry name" value="Sigma70_r2"/>
    <property type="match status" value="1"/>
</dbReference>
<dbReference type="PANTHER" id="PTHR43133">
    <property type="entry name" value="RNA POLYMERASE ECF-TYPE SIGMA FACTO"/>
    <property type="match status" value="1"/>
</dbReference>
<evidence type="ECO:0000259" key="6">
    <source>
        <dbReference type="Pfam" id="PF08281"/>
    </source>
</evidence>
<evidence type="ECO:0000313" key="7">
    <source>
        <dbReference type="EMBL" id="TCP05166.1"/>
    </source>
</evidence>
<dbReference type="PANTHER" id="PTHR43133:SF63">
    <property type="entry name" value="RNA POLYMERASE SIGMA FACTOR FECI-RELATED"/>
    <property type="match status" value="1"/>
</dbReference>
<sequence>MSASETSLDVQTLYSDHHGWLQGWLRRKLGNALDAADLAHDTFVRVLGKGPDQVVHEPRAYLSTIAGGLVASHWRRYALEQAWLEALAARPEPLAPSPEERYLILETLEEIASLLDGLPAQVREAFLLSQLDGQTYPQIAAQLGISVNVVQKAMTRAVAHCYKALYATR</sequence>
<dbReference type="Gene3D" id="1.10.1740.10">
    <property type="match status" value="1"/>
</dbReference>
<proteinExistence type="inferred from homology"/>
<keyword evidence="2" id="KW-0805">Transcription regulation</keyword>
<comment type="similarity">
    <text evidence="1">Belongs to the sigma-70 factor family. ECF subfamily.</text>
</comment>
<comment type="caution">
    <text evidence="7">The sequence shown here is derived from an EMBL/GenBank/DDBJ whole genome shotgun (WGS) entry which is preliminary data.</text>
</comment>
<feature type="domain" description="RNA polymerase sigma factor 70 region 4 type 2" evidence="6">
    <location>
        <begin position="109"/>
        <end position="161"/>
    </location>
</feature>
<dbReference type="OrthoDB" id="8654550at2"/>
<feature type="domain" description="RNA polymerase sigma-70 region 2" evidence="5">
    <location>
        <begin position="13"/>
        <end position="77"/>
    </location>
</feature>
<dbReference type="Proteomes" id="UP000295106">
    <property type="component" value="Unassembled WGS sequence"/>
</dbReference>
<dbReference type="NCBIfam" id="NF009180">
    <property type="entry name" value="PRK12528.1"/>
    <property type="match status" value="1"/>
</dbReference>
<protein>
    <submittedName>
        <fullName evidence="7">RNA polymerase sigma-70 factor (ECF subfamily)</fullName>
    </submittedName>
</protein>
<dbReference type="InterPro" id="IPR014284">
    <property type="entry name" value="RNA_pol_sigma-70_dom"/>
</dbReference>
<name>A0A4R2MPW8_RUBGE</name>
<dbReference type="InterPro" id="IPR039425">
    <property type="entry name" value="RNA_pol_sigma-70-like"/>
</dbReference>
<gene>
    <name evidence="7" type="ORF">EV684_10138</name>
</gene>
<dbReference type="InterPro" id="IPR013325">
    <property type="entry name" value="RNA_pol_sigma_r2"/>
</dbReference>
<evidence type="ECO:0000256" key="2">
    <source>
        <dbReference type="ARBA" id="ARBA00023015"/>
    </source>
</evidence>
<dbReference type="InterPro" id="IPR036388">
    <property type="entry name" value="WH-like_DNA-bd_sf"/>
</dbReference>
<dbReference type="AlphaFoldDB" id="A0A4R2MPW8"/>
<evidence type="ECO:0000313" key="8">
    <source>
        <dbReference type="Proteomes" id="UP000295106"/>
    </source>
</evidence>
<keyword evidence="3" id="KW-0731">Sigma factor</keyword>
<dbReference type="SUPFAM" id="SSF88946">
    <property type="entry name" value="Sigma2 domain of RNA polymerase sigma factors"/>
    <property type="match status" value="1"/>
</dbReference>
<accession>A0A4R2MPW8</accession>
<dbReference type="EMBL" id="SLXD01000001">
    <property type="protein sequence ID" value="TCP05166.1"/>
    <property type="molecule type" value="Genomic_DNA"/>
</dbReference>
<evidence type="ECO:0000256" key="1">
    <source>
        <dbReference type="ARBA" id="ARBA00010641"/>
    </source>
</evidence>
<dbReference type="GO" id="GO:0003677">
    <property type="term" value="F:DNA binding"/>
    <property type="evidence" value="ECO:0007669"/>
    <property type="project" value="InterPro"/>
</dbReference>
<organism evidence="7 8">
    <name type="scientific">Rubrivivax gelatinosus</name>
    <name type="common">Rhodocyclus gelatinosus</name>
    <name type="synonym">Rhodopseudomonas gelatinosa</name>
    <dbReference type="NCBI Taxonomy" id="28068"/>
    <lineage>
        <taxon>Bacteria</taxon>
        <taxon>Pseudomonadati</taxon>
        <taxon>Pseudomonadota</taxon>
        <taxon>Betaproteobacteria</taxon>
        <taxon>Burkholderiales</taxon>
        <taxon>Sphaerotilaceae</taxon>
        <taxon>Rubrivivax</taxon>
    </lineage>
</organism>
<keyword evidence="4" id="KW-0804">Transcription</keyword>
<dbReference type="RefSeq" id="WP_132644194.1">
    <property type="nucleotide sequence ID" value="NZ_CP181386.1"/>
</dbReference>
<evidence type="ECO:0000256" key="4">
    <source>
        <dbReference type="ARBA" id="ARBA00023163"/>
    </source>
</evidence>
<dbReference type="GO" id="GO:0006352">
    <property type="term" value="P:DNA-templated transcription initiation"/>
    <property type="evidence" value="ECO:0007669"/>
    <property type="project" value="InterPro"/>
</dbReference>
<dbReference type="InterPro" id="IPR013249">
    <property type="entry name" value="RNA_pol_sigma70_r4_t2"/>
</dbReference>
<dbReference type="GeneID" id="99686764"/>
<dbReference type="CDD" id="cd06171">
    <property type="entry name" value="Sigma70_r4"/>
    <property type="match status" value="1"/>
</dbReference>
<dbReference type="InterPro" id="IPR007627">
    <property type="entry name" value="RNA_pol_sigma70_r2"/>
</dbReference>
<evidence type="ECO:0000256" key="3">
    <source>
        <dbReference type="ARBA" id="ARBA00023082"/>
    </source>
</evidence>
<dbReference type="Pfam" id="PF08281">
    <property type="entry name" value="Sigma70_r4_2"/>
    <property type="match status" value="1"/>
</dbReference>